<dbReference type="VEuPathDB" id="FungiDB:RhiirA1_452261"/>
<name>A0A2I1DSU9_9GLOM</name>
<dbReference type="Proteomes" id="UP000684084">
    <property type="component" value="Unassembled WGS sequence"/>
</dbReference>
<dbReference type="VEuPathDB" id="FungiDB:RhiirFUN_016897"/>
<evidence type="ECO:0000313" key="3">
    <source>
        <dbReference type="Proteomes" id="UP000684084"/>
    </source>
</evidence>
<dbReference type="VEuPathDB" id="FungiDB:RhiirA1_452260"/>
<organism evidence="2 3">
    <name type="scientific">Rhizophagus irregularis</name>
    <dbReference type="NCBI Taxonomy" id="588596"/>
    <lineage>
        <taxon>Eukaryota</taxon>
        <taxon>Fungi</taxon>
        <taxon>Fungi incertae sedis</taxon>
        <taxon>Mucoromycota</taxon>
        <taxon>Glomeromycotina</taxon>
        <taxon>Glomeromycetes</taxon>
        <taxon>Glomerales</taxon>
        <taxon>Glomeraceae</taxon>
        <taxon>Rhizophagus</taxon>
    </lineage>
</organism>
<dbReference type="Pfam" id="PF24209">
    <property type="entry name" value="DUF7431"/>
    <property type="match status" value="1"/>
</dbReference>
<dbReference type="VEuPathDB" id="FungiDB:RhiirFUN_022512"/>
<evidence type="ECO:0000259" key="1">
    <source>
        <dbReference type="Pfam" id="PF24209"/>
    </source>
</evidence>
<dbReference type="VEuPathDB" id="FungiDB:FUN_014187"/>
<gene>
    <name evidence="2" type="ORF">CHRIB12_LOCUS22502</name>
</gene>
<evidence type="ECO:0000313" key="2">
    <source>
        <dbReference type="EMBL" id="CAB5392627.1"/>
    </source>
</evidence>
<dbReference type="EMBL" id="CAGKOT010000077">
    <property type="protein sequence ID" value="CAB5392627.1"/>
    <property type="molecule type" value="Genomic_DNA"/>
</dbReference>
<accession>A0A2I1DSU9</accession>
<dbReference type="OrthoDB" id="2338404at2759"/>
<reference evidence="2" key="1">
    <citation type="submission" date="2020-05" db="EMBL/GenBank/DDBJ databases">
        <authorList>
            <person name="Rincon C."/>
            <person name="Sanders R I."/>
            <person name="Robbins C."/>
            <person name="Chaturvedi A."/>
        </authorList>
    </citation>
    <scope>NUCLEOTIDE SEQUENCE</scope>
    <source>
        <strain evidence="2">CHB12</strain>
    </source>
</reference>
<sequence>MDSDLKNIFSNNNVDIVDVIVKTIGDPTDPTPKFIRLNLSDNLLSIRKKLEKDCIINDTLSFSKNLDHEFAEIIHEDEFRLYDIIYKIESENILYLKHCSIPNWEYLNTLHKLDYGCIMTFDGIEKPKNRAFVMKNCELINSSMGYIKDSVEFKSIEERIKIINLFFHTDDINVDNFVKLGMSTGSLKNEKFDPESGSYYFIECAKMSLEFIKYLEPTQEFIKVVRDAIESDNPVEKLKQITKEYGQFIPGKVILGGRVFFDKNVTSTENSNEIATNENAGWVLEVSISSTSSYLKGKSTSYKYNYTKIIGGKQPDNENFDEIAWFKTLKDYRNWKPIEFQNPVSIFQLLPIDLRRRISIAFGKRILYTAAEEYNYRIEEFEKPEIFKFNMPSNILEIIQNKKECNIFATVSELSKLSNDIFTCQVLYPSDGEPSLIIHCIQKKFKRRQCRLKITWMIVGHCTDLSSMLLNSDTQLKVLRNNFASNNQGMAQLLLNCPYDHFPTCLGIPVFNKLDSSNNSLVIVYYFRNTQKEDKITINIFSYCLKTSRYVKLPNFTFYTIVILKCNGLNISDIIPLDHLLHKNHDNVLSNNISTPKYINNISIPTYISLNFINDDHEPIFLIQNGIKIKFISEVRINCALFDPIYPRPPIDINQQVIERLKLNYGLHLDEQPSEQANNVGDEQLIKRDIFMEDDELNISLYHGQSSEQAILVDDGELSISLYNGQPIIYFDINNSDLQSTELCINFPIAEITYKGHLSEDFSKCTNDDENLHKLYGHFFARKTLVGSKLFIKSQDSINSTQMDVLKFYLFQAYNKVKYSIETQFNDLFALNTLPKMEILNETELNTYDKLIEWMKKLYPQNTLDKELINWINTLLQEEIIDIISYGDLISTSQLRNGTLDSIKNYDNIQIKEKLSLKGWVGKAAYDNLISWIIDFRLFYGLITNQNYKIEISKEIAISFIKIPKVNISNKSYLKMIRLSTKLEFSLISSNIYSIKNFDSFPFIRSNVECYEDFNCILVKCERYEILLDVDNVNPTEEFEQAIEKALESMKPLKDLQRIFYEYGQLFPQRIILGRSLKIILPNSSLNNIFEKVNDVDEILKLLDNLNVSYLLTQKGESVKKDNLSQWIDDTKDNLEIIEFDNIIPLYKILKMEQQKKIEDILNKFNDHNRIIMTGITDLKDLDNDNVLHYKCIDLEISFEDKNYEVFGSIISENNVRLDNVYVNFGLYDFNGFYAIIKKSEISKIDLKECYVSWMIVGKPSQLTVFSPNNRDLQVNYFKESIKLQSNQLNYCIKTSFTLSEEYSIFAHAYDSPANYEPNSIFKLVKWSNNSLNFQITNLSQFNLDDGINIGLNICILFTNYKDLKFDNNKEKERLLIGHILTKENFVECFSKPVEDEENK</sequence>
<feature type="domain" description="DUF7431" evidence="1">
    <location>
        <begin position="366"/>
        <end position="632"/>
    </location>
</feature>
<protein>
    <recommendedName>
        <fullName evidence="1">DUF7431 domain-containing protein</fullName>
    </recommendedName>
</protein>
<proteinExistence type="predicted"/>
<dbReference type="InterPro" id="IPR055854">
    <property type="entry name" value="DUF7431"/>
</dbReference>
<comment type="caution">
    <text evidence="2">The sequence shown here is derived from an EMBL/GenBank/DDBJ whole genome shotgun (WGS) entry which is preliminary data.</text>
</comment>